<reference evidence="4 5" key="1">
    <citation type="submission" date="2016-10" db="EMBL/GenBank/DDBJ databases">
        <authorList>
            <person name="de Groot N.N."/>
        </authorList>
    </citation>
    <scope>NUCLEOTIDE SEQUENCE [LARGE SCALE GENOMIC DNA]</scope>
    <source>
        <strain evidence="4 5">NLAE-zl-G419</strain>
    </source>
</reference>
<reference evidence="3 6" key="2">
    <citation type="submission" date="2018-03" db="EMBL/GenBank/DDBJ databases">
        <title>The uncultured portion of the human microbiome is neutrally assembled.</title>
        <authorList>
            <person name="Jeraldo P."/>
            <person name="Boardman L."/>
            <person name="White B.A."/>
            <person name="Nelson H."/>
            <person name="Goldenfeld N."/>
            <person name="Chia N."/>
        </authorList>
    </citation>
    <scope>NUCLEOTIDE SEQUENCE [LARGE SCALE GENOMIC DNA]</scope>
    <source>
        <strain evidence="3">CIM:MAG 903</strain>
    </source>
</reference>
<organism evidence="4 5">
    <name type="scientific">Clostridium cadaveris</name>
    <dbReference type="NCBI Taxonomy" id="1529"/>
    <lineage>
        <taxon>Bacteria</taxon>
        <taxon>Bacillati</taxon>
        <taxon>Bacillota</taxon>
        <taxon>Clostridia</taxon>
        <taxon>Eubacteriales</taxon>
        <taxon>Clostridiaceae</taxon>
        <taxon>Clostridium</taxon>
    </lineage>
</organism>
<keyword evidence="1" id="KW-1133">Transmembrane helix</keyword>
<dbReference type="AlphaFoldDB" id="A0A1I2L9B2"/>
<evidence type="ECO:0000313" key="6">
    <source>
        <dbReference type="Proteomes" id="UP000246114"/>
    </source>
</evidence>
<dbReference type="eggNOG" id="ENOG5032WYP">
    <property type="taxonomic scope" value="Bacteria"/>
</dbReference>
<dbReference type="OrthoDB" id="9812429at2"/>
<sequence>MKGIAKITVWFMIAMVLCSFSYWKKDERVCKTIINSYIQGYLESYKTGTYIKPYSLEDNDDTYIYNILGEINGKRVMLLNTRFKSYNYSINYKNLDFNDNSARITVLVDIDYEYENGVKGGLRDIDYEFNLEKRDEGWIITNLESNYDEFQDFKNRVDEKKKVMRGETKEIIDSCRDDEIERIKNYKKKPSLKNVFGDKDGCGHIKTDIGVKYACEFALKNKKDRLFYTAGNSDCTNFVSQCIWASLGNYNPLDNNYTIANIKQERCMIKNIWLGNKYGGTTAWENVEALWSFILNKEEFNAKGMNQNKPVSELNLNDISEGDIVQVRKRNDYRYSHSTYVTLVKREDGESLIYVSQHSYDKLNRNLEDLIFSWGGEECYMRIIKFVK</sequence>
<dbReference type="EMBL" id="QAMZ01000049">
    <property type="protein sequence ID" value="PWL52412.1"/>
    <property type="molecule type" value="Genomic_DNA"/>
</dbReference>
<evidence type="ECO:0000313" key="5">
    <source>
        <dbReference type="Proteomes" id="UP000182135"/>
    </source>
</evidence>
<evidence type="ECO:0000256" key="1">
    <source>
        <dbReference type="SAM" id="Phobius"/>
    </source>
</evidence>
<dbReference type="STRING" id="1529.SAMN04487885_10934"/>
<evidence type="ECO:0000259" key="2">
    <source>
        <dbReference type="Pfam" id="PF12671"/>
    </source>
</evidence>
<evidence type="ECO:0000313" key="3">
    <source>
        <dbReference type="EMBL" id="PWL52412.1"/>
    </source>
</evidence>
<keyword evidence="5" id="KW-1185">Reference proteome</keyword>
<feature type="transmembrane region" description="Helical" evidence="1">
    <location>
        <begin position="7"/>
        <end position="23"/>
    </location>
</feature>
<evidence type="ECO:0000313" key="4">
    <source>
        <dbReference type="EMBL" id="SFF75128.1"/>
    </source>
</evidence>
<feature type="domain" description="Putative amidase" evidence="2">
    <location>
        <begin position="211"/>
        <end position="381"/>
    </location>
</feature>
<accession>A0A1I2L9B2</accession>
<dbReference type="EMBL" id="FOOE01000009">
    <property type="protein sequence ID" value="SFF75128.1"/>
    <property type="molecule type" value="Genomic_DNA"/>
</dbReference>
<name>A0A1I2L9B2_9CLOT</name>
<gene>
    <name evidence="3" type="ORF">DBY38_10790</name>
    <name evidence="4" type="ORF">SAMN04487885_10934</name>
</gene>
<dbReference type="RefSeq" id="WP_051196149.1">
    <property type="nucleotide sequence ID" value="NZ_BAAACD010000005.1"/>
</dbReference>
<protein>
    <submittedName>
        <fullName evidence="4">Putative amidase domain-containing protein</fullName>
    </submittedName>
</protein>
<keyword evidence="1" id="KW-0812">Transmembrane</keyword>
<dbReference type="Proteomes" id="UP000182135">
    <property type="component" value="Unassembled WGS sequence"/>
</dbReference>
<dbReference type="Pfam" id="PF12671">
    <property type="entry name" value="Amidase_6"/>
    <property type="match status" value="1"/>
</dbReference>
<dbReference type="Proteomes" id="UP000246114">
    <property type="component" value="Unassembled WGS sequence"/>
</dbReference>
<proteinExistence type="predicted"/>
<keyword evidence="1" id="KW-0472">Membrane</keyword>
<dbReference type="InterPro" id="IPR024301">
    <property type="entry name" value="Amidase_6"/>
</dbReference>